<gene>
    <name evidence="1" type="ORF">FA13DRAFT_1157789</name>
</gene>
<reference evidence="1 2" key="1">
    <citation type="journal article" date="2019" name="Nat. Ecol. Evol.">
        <title>Megaphylogeny resolves global patterns of mushroom evolution.</title>
        <authorList>
            <person name="Varga T."/>
            <person name="Krizsan K."/>
            <person name="Foldi C."/>
            <person name="Dima B."/>
            <person name="Sanchez-Garcia M."/>
            <person name="Sanchez-Ramirez S."/>
            <person name="Szollosi G.J."/>
            <person name="Szarkandi J.G."/>
            <person name="Papp V."/>
            <person name="Albert L."/>
            <person name="Andreopoulos W."/>
            <person name="Angelini C."/>
            <person name="Antonin V."/>
            <person name="Barry K.W."/>
            <person name="Bougher N.L."/>
            <person name="Buchanan P."/>
            <person name="Buyck B."/>
            <person name="Bense V."/>
            <person name="Catcheside P."/>
            <person name="Chovatia M."/>
            <person name="Cooper J."/>
            <person name="Damon W."/>
            <person name="Desjardin D."/>
            <person name="Finy P."/>
            <person name="Geml J."/>
            <person name="Haridas S."/>
            <person name="Hughes K."/>
            <person name="Justo A."/>
            <person name="Karasinski D."/>
            <person name="Kautmanova I."/>
            <person name="Kiss B."/>
            <person name="Kocsube S."/>
            <person name="Kotiranta H."/>
            <person name="LaButti K.M."/>
            <person name="Lechner B.E."/>
            <person name="Liimatainen K."/>
            <person name="Lipzen A."/>
            <person name="Lukacs Z."/>
            <person name="Mihaltcheva S."/>
            <person name="Morgado L.N."/>
            <person name="Niskanen T."/>
            <person name="Noordeloos M.E."/>
            <person name="Ohm R.A."/>
            <person name="Ortiz-Santana B."/>
            <person name="Ovrebo C."/>
            <person name="Racz N."/>
            <person name="Riley R."/>
            <person name="Savchenko A."/>
            <person name="Shiryaev A."/>
            <person name="Soop K."/>
            <person name="Spirin V."/>
            <person name="Szebenyi C."/>
            <person name="Tomsovsky M."/>
            <person name="Tulloss R.E."/>
            <person name="Uehling J."/>
            <person name="Grigoriev I.V."/>
            <person name="Vagvolgyi C."/>
            <person name="Papp T."/>
            <person name="Martin F.M."/>
            <person name="Miettinen O."/>
            <person name="Hibbett D.S."/>
            <person name="Nagy L.G."/>
        </authorList>
    </citation>
    <scope>NUCLEOTIDE SEQUENCE [LARGE SCALE GENOMIC DNA]</scope>
    <source>
        <strain evidence="1 2">FP101781</strain>
    </source>
</reference>
<comment type="caution">
    <text evidence="1">The sequence shown here is derived from an EMBL/GenBank/DDBJ whole genome shotgun (WGS) entry which is preliminary data.</text>
</comment>
<evidence type="ECO:0000313" key="1">
    <source>
        <dbReference type="EMBL" id="TEB25486.1"/>
    </source>
</evidence>
<keyword evidence="2" id="KW-1185">Reference proteome</keyword>
<dbReference type="AlphaFoldDB" id="A0A4Y7SUE8"/>
<dbReference type="EMBL" id="QPFP01000056">
    <property type="protein sequence ID" value="TEB25486.1"/>
    <property type="molecule type" value="Genomic_DNA"/>
</dbReference>
<organism evidence="1 2">
    <name type="scientific">Coprinellus micaceus</name>
    <name type="common">Glistening ink-cap mushroom</name>
    <name type="synonym">Coprinus micaceus</name>
    <dbReference type="NCBI Taxonomy" id="71717"/>
    <lineage>
        <taxon>Eukaryota</taxon>
        <taxon>Fungi</taxon>
        <taxon>Dikarya</taxon>
        <taxon>Basidiomycota</taxon>
        <taxon>Agaricomycotina</taxon>
        <taxon>Agaricomycetes</taxon>
        <taxon>Agaricomycetidae</taxon>
        <taxon>Agaricales</taxon>
        <taxon>Agaricineae</taxon>
        <taxon>Psathyrellaceae</taxon>
        <taxon>Coprinellus</taxon>
    </lineage>
</organism>
<evidence type="ECO:0000313" key="2">
    <source>
        <dbReference type="Proteomes" id="UP000298030"/>
    </source>
</evidence>
<accession>A0A4Y7SUE8</accession>
<proteinExistence type="predicted"/>
<protein>
    <submittedName>
        <fullName evidence="1">Uncharacterized protein</fullName>
    </submittedName>
</protein>
<dbReference type="Proteomes" id="UP000298030">
    <property type="component" value="Unassembled WGS sequence"/>
</dbReference>
<sequence>MWFFGLLCDTIIVYGHPYPDSPSPPSLPPFASVIRVSPFSFCVRSSAGLVACKYIFYIPVSLLLSTSSPFRSTYPPDLSPLGIPSKATSTWPYLLRRSACSHFVHTTGSRSVPGVRQHTCPISFPQFSPFSRLYHHLSDARYAPLTPRSLPIPFPPLPLRNPDVNRLGFKHR</sequence>
<name>A0A4Y7SUE8_COPMI</name>